<keyword evidence="5 7" id="KW-0472">Membrane</keyword>
<name>E4XXY1_OIKDI</name>
<proteinExistence type="predicted"/>
<sequence length="351" mass="39840">MVWGAVEGVIVKALHYSTPLSYAWLFLLFTFRSFIVAVVGGSVYGDESGNFKCDTNQPGCQNVCFNRFSPISHLRFWAFQLLFVCLPTIIFMGFAQFELAKVNLLKSQTEEENAKITANETYFGSNTYYSNKKKLEKKCARYGVDKLKKKTTIAKEGVVNVAWTPRIRTIFIVHLIARFGMECLFIYLSYLLQQQQSKKTGLAAMWVPEKYECTHGEFEMNSACSQNTLIPCWVSRPWEKTIFMLYMTIVSIVSAIICIVEFVYVLTRTTRKSLNRRAHKNLQKKELISKTNGSIVSGSTSTTASAYPKLQKFEAEKEAEAMEGAISEECELEAEDPPSYKTDDERVALTA</sequence>
<evidence type="ECO:0000313" key="10">
    <source>
        <dbReference type="EMBL" id="CBY14509.1"/>
    </source>
</evidence>
<keyword evidence="2" id="KW-1003">Cell membrane</keyword>
<dbReference type="AlphaFoldDB" id="E4XXY1"/>
<keyword evidence="3 7" id="KW-0812">Transmembrane</keyword>
<evidence type="ECO:0008006" key="12">
    <source>
        <dbReference type="Google" id="ProtNLM"/>
    </source>
</evidence>
<evidence type="ECO:0000256" key="7">
    <source>
        <dbReference type="SAM" id="Phobius"/>
    </source>
</evidence>
<dbReference type="Pfam" id="PF00029">
    <property type="entry name" value="Connexin"/>
    <property type="match status" value="1"/>
</dbReference>
<keyword evidence="4 7" id="KW-1133">Transmembrane helix</keyword>
<evidence type="ECO:0000256" key="1">
    <source>
        <dbReference type="ARBA" id="ARBA00004651"/>
    </source>
</evidence>
<dbReference type="OrthoDB" id="9993956at2759"/>
<dbReference type="InterPro" id="IPR019570">
    <property type="entry name" value="Connexin_CCC"/>
</dbReference>
<dbReference type="Gene3D" id="1.20.1440.80">
    <property type="entry name" value="Gap junction channel protein cysteine-rich domain"/>
    <property type="match status" value="1"/>
</dbReference>
<dbReference type="PANTHER" id="PTHR11984:SF53">
    <property type="entry name" value="GAP JUNCTION PROTEIN"/>
    <property type="match status" value="1"/>
</dbReference>
<dbReference type="SMART" id="SM01089">
    <property type="entry name" value="Connexin_CCC"/>
    <property type="match status" value="1"/>
</dbReference>
<accession>E4XXY1</accession>
<dbReference type="GO" id="GO:0007267">
    <property type="term" value="P:cell-cell signaling"/>
    <property type="evidence" value="ECO:0007669"/>
    <property type="project" value="TreeGrafter"/>
</dbReference>
<dbReference type="GO" id="GO:0005243">
    <property type="term" value="F:gap junction channel activity"/>
    <property type="evidence" value="ECO:0007669"/>
    <property type="project" value="TreeGrafter"/>
</dbReference>
<feature type="transmembrane region" description="Helical" evidence="7">
    <location>
        <begin position="170"/>
        <end position="192"/>
    </location>
</feature>
<gene>
    <name evidence="10" type="ORF">GSOID_T00007538001</name>
</gene>
<dbReference type="PANTHER" id="PTHR11984">
    <property type="entry name" value="CONNEXIN"/>
    <property type="match status" value="1"/>
</dbReference>
<feature type="domain" description="Connexin N-terminal" evidence="8">
    <location>
        <begin position="42"/>
        <end position="75"/>
    </location>
</feature>
<dbReference type="SMART" id="SM00037">
    <property type="entry name" value="CNX"/>
    <property type="match status" value="1"/>
</dbReference>
<keyword evidence="11" id="KW-1185">Reference proteome</keyword>
<evidence type="ECO:0000259" key="9">
    <source>
        <dbReference type="SMART" id="SM01089"/>
    </source>
</evidence>
<feature type="region of interest" description="Disordered" evidence="6">
    <location>
        <begin position="328"/>
        <end position="351"/>
    </location>
</feature>
<feature type="transmembrane region" description="Helical" evidence="7">
    <location>
        <begin position="22"/>
        <end position="44"/>
    </location>
</feature>
<evidence type="ECO:0000256" key="4">
    <source>
        <dbReference type="ARBA" id="ARBA00022989"/>
    </source>
</evidence>
<evidence type="ECO:0000313" key="11">
    <source>
        <dbReference type="Proteomes" id="UP000001307"/>
    </source>
</evidence>
<dbReference type="Proteomes" id="UP000001307">
    <property type="component" value="Unassembled WGS sequence"/>
</dbReference>
<dbReference type="InterPro" id="IPR038359">
    <property type="entry name" value="Connexin_N_sf"/>
</dbReference>
<comment type="subcellular location">
    <subcellularLocation>
        <location evidence="1">Cell membrane</location>
        <topology evidence="1">Multi-pass membrane protein</topology>
    </subcellularLocation>
</comment>
<dbReference type="InterPro" id="IPR013092">
    <property type="entry name" value="Connexin_N"/>
</dbReference>
<evidence type="ECO:0000256" key="3">
    <source>
        <dbReference type="ARBA" id="ARBA00022692"/>
    </source>
</evidence>
<feature type="transmembrane region" description="Helical" evidence="7">
    <location>
        <begin position="76"/>
        <end position="97"/>
    </location>
</feature>
<evidence type="ECO:0000256" key="5">
    <source>
        <dbReference type="ARBA" id="ARBA00023136"/>
    </source>
</evidence>
<dbReference type="GO" id="GO:0005922">
    <property type="term" value="C:connexin complex"/>
    <property type="evidence" value="ECO:0007669"/>
    <property type="project" value="InterPro"/>
</dbReference>
<feature type="transmembrane region" description="Helical" evidence="7">
    <location>
        <begin position="243"/>
        <end position="267"/>
    </location>
</feature>
<dbReference type="PRINTS" id="PR00206">
    <property type="entry name" value="CONNEXIN"/>
</dbReference>
<evidence type="ECO:0000259" key="8">
    <source>
        <dbReference type="SMART" id="SM00037"/>
    </source>
</evidence>
<organism evidence="10">
    <name type="scientific">Oikopleura dioica</name>
    <name type="common">Tunicate</name>
    <dbReference type="NCBI Taxonomy" id="34765"/>
    <lineage>
        <taxon>Eukaryota</taxon>
        <taxon>Metazoa</taxon>
        <taxon>Chordata</taxon>
        <taxon>Tunicata</taxon>
        <taxon>Appendicularia</taxon>
        <taxon>Copelata</taxon>
        <taxon>Oikopleuridae</taxon>
        <taxon>Oikopleura</taxon>
    </lineage>
</organism>
<evidence type="ECO:0000256" key="2">
    <source>
        <dbReference type="ARBA" id="ARBA00022475"/>
    </source>
</evidence>
<feature type="compositionally biased region" description="Basic and acidic residues" evidence="6">
    <location>
        <begin position="341"/>
        <end position="351"/>
    </location>
</feature>
<reference evidence="10" key="1">
    <citation type="journal article" date="2010" name="Science">
        <title>Plasticity of animal genome architecture unmasked by rapid evolution of a pelagic tunicate.</title>
        <authorList>
            <person name="Denoeud F."/>
            <person name="Henriet S."/>
            <person name="Mungpakdee S."/>
            <person name="Aury J.M."/>
            <person name="Da Silva C."/>
            <person name="Brinkmann H."/>
            <person name="Mikhaleva J."/>
            <person name="Olsen L.C."/>
            <person name="Jubin C."/>
            <person name="Canestro C."/>
            <person name="Bouquet J.M."/>
            <person name="Danks G."/>
            <person name="Poulain J."/>
            <person name="Campsteijn C."/>
            <person name="Adamski M."/>
            <person name="Cross I."/>
            <person name="Yadetie F."/>
            <person name="Muffato M."/>
            <person name="Louis A."/>
            <person name="Butcher S."/>
            <person name="Tsagkogeorga G."/>
            <person name="Konrad A."/>
            <person name="Singh S."/>
            <person name="Jensen M.F."/>
            <person name="Cong E.H."/>
            <person name="Eikeseth-Otteraa H."/>
            <person name="Noel B."/>
            <person name="Anthouard V."/>
            <person name="Porcel B.M."/>
            <person name="Kachouri-Lafond R."/>
            <person name="Nishino A."/>
            <person name="Ugolini M."/>
            <person name="Chourrout P."/>
            <person name="Nishida H."/>
            <person name="Aasland R."/>
            <person name="Huzurbazar S."/>
            <person name="Westhof E."/>
            <person name="Delsuc F."/>
            <person name="Lehrach H."/>
            <person name="Reinhardt R."/>
            <person name="Weissenbach J."/>
            <person name="Roy S.W."/>
            <person name="Artiguenave F."/>
            <person name="Postlethwait J.H."/>
            <person name="Manak J.R."/>
            <person name="Thompson E.M."/>
            <person name="Jaillon O."/>
            <person name="Du Pasquier L."/>
            <person name="Boudinot P."/>
            <person name="Liberles D.A."/>
            <person name="Volff J.N."/>
            <person name="Philippe H."/>
            <person name="Lenhard B."/>
            <person name="Roest Crollius H."/>
            <person name="Wincker P."/>
            <person name="Chourrout D."/>
        </authorList>
    </citation>
    <scope>NUCLEOTIDE SEQUENCE [LARGE SCALE GENOMIC DNA]</scope>
</reference>
<dbReference type="InParanoid" id="E4XXY1"/>
<evidence type="ECO:0000256" key="6">
    <source>
        <dbReference type="SAM" id="MobiDB-lite"/>
    </source>
</evidence>
<protein>
    <recommendedName>
        <fullName evidence="12">Connexin N-terminal domain-containing protein</fullName>
    </recommendedName>
</protein>
<dbReference type="EMBL" id="FN653300">
    <property type="protein sequence ID" value="CBY14509.1"/>
    <property type="molecule type" value="Genomic_DNA"/>
</dbReference>
<feature type="domain" description="Connexin cysteine-rich" evidence="9">
    <location>
        <begin position="181"/>
        <end position="265"/>
    </location>
</feature>
<dbReference type="InterPro" id="IPR000500">
    <property type="entry name" value="Connexin"/>
</dbReference>